<protein>
    <recommendedName>
        <fullName evidence="3">SipL SPOCS domain-containing protein</fullName>
    </recommendedName>
</protein>
<proteinExistence type="predicted"/>
<evidence type="ECO:0008006" key="3">
    <source>
        <dbReference type="Google" id="ProtNLM"/>
    </source>
</evidence>
<dbReference type="RefSeq" id="WP_013494838.1">
    <property type="nucleotide sequence ID" value="NC_014831.1"/>
</dbReference>
<dbReference type="eggNOG" id="ENOG5032W03">
    <property type="taxonomic scope" value="Bacteria"/>
</dbReference>
<dbReference type="HOGENOM" id="CLU_103782_0_0_9"/>
<accession>E6SGI7</accession>
<evidence type="ECO:0000313" key="1">
    <source>
        <dbReference type="EMBL" id="ADU50533.1"/>
    </source>
</evidence>
<dbReference type="OrthoDB" id="1951178at2"/>
<reference evidence="2" key="2">
    <citation type="journal article" date="2010" name="Stand. Genomic Sci.">
        <title>Complete genome sequence of Thermaerobacter marianensis type strain (7p75aT).</title>
        <authorList>
            <person name="Han C."/>
            <person name="Gu W."/>
            <person name="Zhang X."/>
            <person name="Lapidus A."/>
            <person name="Nolan M."/>
            <person name="Copeland A."/>
            <person name="Lucas S."/>
            <person name="Glavina Del Rio T."/>
            <person name="Tice H."/>
            <person name="Cheng J."/>
            <person name="Tapia R."/>
            <person name="Goodwin L."/>
            <person name="Pitluck S."/>
            <person name="Pagani I."/>
            <person name="Ivanova N."/>
            <person name="Mavromatis K."/>
            <person name="Mikhailova N."/>
            <person name="Pati A."/>
            <person name="Chen A."/>
            <person name="Palaniappan K."/>
            <person name="Land M."/>
            <person name="Hauser L."/>
            <person name="Chang Y."/>
            <person name="Jeffries C."/>
            <person name="Schneider S."/>
            <person name="Rohde M."/>
            <person name="Goker M."/>
            <person name="Pukall R."/>
            <person name="Woyke T."/>
            <person name="Bristow J."/>
            <person name="Eisen J."/>
            <person name="Markowitz V."/>
            <person name="Hugenholtz P."/>
            <person name="Kyrpides N."/>
            <person name="Klenk H."/>
            <person name="Detter J."/>
        </authorList>
    </citation>
    <scope>NUCLEOTIDE SEQUENCE [LARGE SCALE GENOMIC DNA]</scope>
    <source>
        <strain evidence="2">ATCC 700841 / DSM 12885 / JCM 10246 / 7p75a</strain>
    </source>
</reference>
<organism evidence="1 2">
    <name type="scientific">Thermaerobacter marianensis (strain ATCC 700841 / DSM 12885 / JCM 10246 / 7p75a)</name>
    <dbReference type="NCBI Taxonomy" id="644966"/>
    <lineage>
        <taxon>Bacteria</taxon>
        <taxon>Bacillati</taxon>
        <taxon>Bacillota</taxon>
        <taxon>Clostridia</taxon>
        <taxon>Eubacteriales</taxon>
        <taxon>Clostridiales Family XVII. Incertae Sedis</taxon>
        <taxon>Thermaerobacter</taxon>
    </lineage>
</organism>
<keyword evidence="2" id="KW-1185">Reference proteome</keyword>
<dbReference type="KEGG" id="tmr:Tmar_0412"/>
<dbReference type="AlphaFoldDB" id="E6SGI7"/>
<evidence type="ECO:0000313" key="2">
    <source>
        <dbReference type="Proteomes" id="UP000008915"/>
    </source>
</evidence>
<reference evidence="1 2" key="1">
    <citation type="journal article" date="2010" name="Stand. Genomic Sci.">
        <title>Complete genome sequence of Thermaerobacter marianensis type strain (7p75a).</title>
        <authorList>
            <person name="Han C."/>
            <person name="Gu W."/>
            <person name="Zhang X."/>
            <person name="Lapidus A."/>
            <person name="Nolan M."/>
            <person name="Copeland A."/>
            <person name="Lucas S."/>
            <person name="Del Rio T.G."/>
            <person name="Tice H."/>
            <person name="Cheng J.F."/>
            <person name="Tapia R."/>
            <person name="Goodwin L."/>
            <person name="Pitluck S."/>
            <person name="Pagani I."/>
            <person name="Ivanova N."/>
            <person name="Mavromatis K."/>
            <person name="Mikhailova N."/>
            <person name="Pati A."/>
            <person name="Chen A."/>
            <person name="Palaniappan K."/>
            <person name="Land M."/>
            <person name="Hauser L."/>
            <person name="Chang Y.J."/>
            <person name="Jeffries C.D."/>
            <person name="Schneider S."/>
            <person name="Rohde M."/>
            <person name="Goker M."/>
            <person name="Pukall R."/>
            <person name="Woyke T."/>
            <person name="Bristow J."/>
            <person name="Eisen J.A."/>
            <person name="Markowitz V."/>
            <person name="Hugenholtz P."/>
            <person name="Kyrpides N.C."/>
            <person name="Klenk H.P."/>
            <person name="Detter J.C."/>
        </authorList>
    </citation>
    <scope>NUCLEOTIDE SEQUENCE [LARGE SCALE GENOMIC DNA]</scope>
    <source>
        <strain evidence="2">ATCC 700841 / DSM 12885 / JCM 10246 / 7p75a</strain>
    </source>
</reference>
<dbReference type="EMBL" id="CP002344">
    <property type="protein sequence ID" value="ADU50533.1"/>
    <property type="molecule type" value="Genomic_DNA"/>
</dbReference>
<name>E6SGI7_THEM7</name>
<sequence length="212" mass="23138">MQDVVQDGQDQVVPGPCDPTYGCPDPTEIVCIETLKVYDFCFQVERRENVCFNLPHACAGARPTDQVVCNVIGVECRELSRSADPENPGFADVTLLVTVTLEFKIVRNDTLVCRFEDSFSFLKTVLLCAPEGTEVQCESTGSRCGPCVVVNGRVCCHVDVCLLIQSKAWVKLLVPSYGFCVPAPCVAIPKPPLVCPPDNLFPPQCTPLVDRA</sequence>
<dbReference type="STRING" id="644966.Tmar_0412"/>
<dbReference type="Proteomes" id="UP000008915">
    <property type="component" value="Chromosome"/>
</dbReference>
<gene>
    <name evidence="1" type="ordered locus">Tmar_0412</name>
</gene>